<keyword evidence="2" id="KW-1185">Reference proteome</keyword>
<organism evidence="1 2">
    <name type="scientific">Ancylostoma ceylanicum</name>
    <dbReference type="NCBI Taxonomy" id="53326"/>
    <lineage>
        <taxon>Eukaryota</taxon>
        <taxon>Metazoa</taxon>
        <taxon>Ecdysozoa</taxon>
        <taxon>Nematoda</taxon>
        <taxon>Chromadorea</taxon>
        <taxon>Rhabditida</taxon>
        <taxon>Rhabditina</taxon>
        <taxon>Rhabditomorpha</taxon>
        <taxon>Strongyloidea</taxon>
        <taxon>Ancylostomatidae</taxon>
        <taxon>Ancylostomatinae</taxon>
        <taxon>Ancylostoma</taxon>
    </lineage>
</organism>
<sequence length="74" mass="8470">MRQLAEIRFEGDFTDANSIIQDPIWGILVKRKASRYSRSESHQGYGYQSKLEHAVVKIVLGLTWALNCDSCVRL</sequence>
<gene>
    <name evidence="1" type="primary">Acey_s0672.g1380</name>
    <name evidence="1" type="ORF">Y032_0672g1380</name>
</gene>
<name>A0A016WIR1_9BILA</name>
<accession>A0A016WIR1</accession>
<comment type="caution">
    <text evidence="1">The sequence shown here is derived from an EMBL/GenBank/DDBJ whole genome shotgun (WGS) entry which is preliminary data.</text>
</comment>
<protein>
    <submittedName>
        <fullName evidence="1">Uncharacterized protein</fullName>
    </submittedName>
</protein>
<evidence type="ECO:0000313" key="1">
    <source>
        <dbReference type="EMBL" id="EYC39157.1"/>
    </source>
</evidence>
<dbReference type="EMBL" id="JARK01000272">
    <property type="protein sequence ID" value="EYC39157.1"/>
    <property type="molecule type" value="Genomic_DNA"/>
</dbReference>
<dbReference type="AlphaFoldDB" id="A0A016WIR1"/>
<reference evidence="2" key="1">
    <citation type="journal article" date="2015" name="Nat. Genet.">
        <title>The genome and transcriptome of the zoonotic hookworm Ancylostoma ceylanicum identify infection-specific gene families.</title>
        <authorList>
            <person name="Schwarz E.M."/>
            <person name="Hu Y."/>
            <person name="Antoshechkin I."/>
            <person name="Miller M.M."/>
            <person name="Sternberg P.W."/>
            <person name="Aroian R.V."/>
        </authorList>
    </citation>
    <scope>NUCLEOTIDE SEQUENCE</scope>
    <source>
        <strain evidence="2">HY135</strain>
    </source>
</reference>
<proteinExistence type="predicted"/>
<dbReference type="Proteomes" id="UP000024635">
    <property type="component" value="Unassembled WGS sequence"/>
</dbReference>
<evidence type="ECO:0000313" key="2">
    <source>
        <dbReference type="Proteomes" id="UP000024635"/>
    </source>
</evidence>